<dbReference type="EMBL" id="GHES01004858">
    <property type="protein sequence ID" value="MPA35417.1"/>
    <property type="molecule type" value="Transcribed_RNA"/>
</dbReference>
<reference evidence="2" key="1">
    <citation type="submission" date="2019-08" db="EMBL/GenBank/DDBJ databases">
        <title>Reference gene set and small RNA set construction with multiple tissues from Davidia involucrata Baill.</title>
        <authorList>
            <person name="Yang H."/>
            <person name="Zhou C."/>
            <person name="Li G."/>
            <person name="Wang J."/>
            <person name="Gao P."/>
            <person name="Wang M."/>
            <person name="Wang R."/>
            <person name="Zhao Y."/>
        </authorList>
    </citation>
    <scope>NUCLEOTIDE SEQUENCE</scope>
    <source>
        <tissue evidence="2">Mixed with DoveR01_LX</tissue>
    </source>
</reference>
<proteinExistence type="predicted"/>
<dbReference type="PANTHER" id="PTHR36045:SF2">
    <property type="entry name" value="OS04G0558500 PROTEIN"/>
    <property type="match status" value="1"/>
</dbReference>
<name>A0A5B6YUL1_DAVIN</name>
<sequence>MATRPQSSEDHRNDDIELEELDKLEADVKQMAQKILEYRATLPDQVKNTLASIIDSQRPVVATHLDEGSEPGPSGDPNPDVEGLAEPGKGASLAEEDQETAEKTRLLKQKISSNVSAMPVILKRMKECMSRIDNLDSCNGFIHPAFRRTRIS</sequence>
<dbReference type="PANTHER" id="PTHR36045">
    <property type="entry name" value="OS04G0558500 PROTEIN"/>
    <property type="match status" value="1"/>
</dbReference>
<evidence type="ECO:0000313" key="2">
    <source>
        <dbReference type="EMBL" id="MPA35417.1"/>
    </source>
</evidence>
<organism evidence="2">
    <name type="scientific">Davidia involucrata</name>
    <name type="common">Dove tree</name>
    <dbReference type="NCBI Taxonomy" id="16924"/>
    <lineage>
        <taxon>Eukaryota</taxon>
        <taxon>Viridiplantae</taxon>
        <taxon>Streptophyta</taxon>
        <taxon>Embryophyta</taxon>
        <taxon>Tracheophyta</taxon>
        <taxon>Spermatophyta</taxon>
        <taxon>Magnoliopsida</taxon>
        <taxon>eudicotyledons</taxon>
        <taxon>Gunneridae</taxon>
        <taxon>Pentapetalae</taxon>
        <taxon>asterids</taxon>
        <taxon>Cornales</taxon>
        <taxon>Nyssaceae</taxon>
        <taxon>Davidia</taxon>
    </lineage>
</organism>
<dbReference type="AlphaFoldDB" id="A0A5B6YUL1"/>
<accession>A0A5B6YUL1</accession>
<protein>
    <submittedName>
        <fullName evidence="2">Uncharacterized protein</fullName>
    </submittedName>
</protein>
<evidence type="ECO:0000256" key="1">
    <source>
        <dbReference type="SAM" id="MobiDB-lite"/>
    </source>
</evidence>
<feature type="region of interest" description="Disordered" evidence="1">
    <location>
        <begin position="57"/>
        <end position="107"/>
    </location>
</feature>
<gene>
    <name evidence="2" type="ORF">Din_004858</name>
</gene>